<dbReference type="Proteomes" id="UP000316562">
    <property type="component" value="Unassembled WGS sequence"/>
</dbReference>
<evidence type="ECO:0000313" key="5">
    <source>
        <dbReference type="Proteomes" id="UP000316562"/>
    </source>
</evidence>
<comment type="similarity">
    <text evidence="1">Belongs to the ParB family.</text>
</comment>
<dbReference type="GO" id="GO:0005694">
    <property type="term" value="C:chromosome"/>
    <property type="evidence" value="ECO:0007669"/>
    <property type="project" value="TreeGrafter"/>
</dbReference>
<dbReference type="GO" id="GO:0007059">
    <property type="term" value="P:chromosome segregation"/>
    <property type="evidence" value="ECO:0007669"/>
    <property type="project" value="UniProtKB-KW"/>
</dbReference>
<dbReference type="Pfam" id="PF02195">
    <property type="entry name" value="ParB_N"/>
    <property type="match status" value="1"/>
</dbReference>
<dbReference type="Pfam" id="PF17762">
    <property type="entry name" value="HTH_ParB"/>
    <property type="match status" value="1"/>
</dbReference>
<accession>A0A519BHC9</accession>
<dbReference type="Gene3D" id="1.10.10.2830">
    <property type="match status" value="1"/>
</dbReference>
<dbReference type="InterPro" id="IPR004437">
    <property type="entry name" value="ParB/RepB/Spo0J"/>
</dbReference>
<feature type="domain" description="ParB-like N-terminal" evidence="3">
    <location>
        <begin position="25"/>
        <end position="116"/>
    </location>
</feature>
<proteinExistence type="inferred from homology"/>
<dbReference type="InterPro" id="IPR036086">
    <property type="entry name" value="ParB/Sulfiredoxin_sf"/>
</dbReference>
<sequence length="285" mass="32641">MAKFELKDPLSWLGGKAEENKTDKTEIETEKVKIIYSQPRENIGGREFDELMNSIKTHGLLEPIVVKEDGGGNYNLICGERRLAAFRQLGLKTIKANIRNDIKEEDIFIIQIIENLQRKELEPIELAKAYKKLLDKNKTIRDIASLVGKSKSHISDMISLLSVENDLQGKITKKNVRKAIEVSRIDEAKVKKEIIKDFDELHIKDIQNKKNSSLDNDNITYLINRFNEEHSSKMSVLFLKKMTSITDKKKKIILAGCYAQQKIKQNTNIKNKSRNKDKTGSNSII</sequence>
<keyword evidence="2" id="KW-0159">Chromosome partition</keyword>
<evidence type="ECO:0000256" key="2">
    <source>
        <dbReference type="ARBA" id="ARBA00022829"/>
    </source>
</evidence>
<dbReference type="Gene3D" id="3.90.1530.30">
    <property type="match status" value="1"/>
</dbReference>
<comment type="caution">
    <text evidence="4">The sequence shown here is derived from an EMBL/GenBank/DDBJ whole genome shotgun (WGS) entry which is preliminary data.</text>
</comment>
<dbReference type="SUPFAM" id="SSF110849">
    <property type="entry name" value="ParB/Sulfiredoxin"/>
    <property type="match status" value="1"/>
</dbReference>
<dbReference type="SMART" id="SM00470">
    <property type="entry name" value="ParB"/>
    <property type="match status" value="1"/>
</dbReference>
<evidence type="ECO:0000256" key="1">
    <source>
        <dbReference type="ARBA" id="ARBA00006295"/>
    </source>
</evidence>
<gene>
    <name evidence="4" type="ORF">EVJ46_00005</name>
</gene>
<protein>
    <submittedName>
        <fullName evidence="4">ParB/RepB/Spo0J family partition protein</fullName>
    </submittedName>
</protein>
<dbReference type="EMBL" id="SGBC01000001">
    <property type="protein sequence ID" value="RZD16659.1"/>
    <property type="molecule type" value="Genomic_DNA"/>
</dbReference>
<feature type="non-terminal residue" evidence="4">
    <location>
        <position position="285"/>
    </location>
</feature>
<evidence type="ECO:0000313" key="4">
    <source>
        <dbReference type="EMBL" id="RZD16659.1"/>
    </source>
</evidence>
<dbReference type="InterPro" id="IPR050336">
    <property type="entry name" value="Chromosome_partition/occlusion"/>
</dbReference>
<organism evidence="4 5">
    <name type="scientific">Acididesulfobacter guangdongensis</name>
    <dbReference type="NCBI Taxonomy" id="2597225"/>
    <lineage>
        <taxon>Bacteria</taxon>
        <taxon>Deltaproteobacteria</taxon>
        <taxon>Candidatus Acidulodesulfobacterales</taxon>
        <taxon>Candidatus Acididesulfobacter</taxon>
    </lineage>
</organism>
<name>A0A519BHC9_ACIG2</name>
<dbReference type="InterPro" id="IPR041468">
    <property type="entry name" value="HTH_ParB/Spo0J"/>
</dbReference>
<dbReference type="PANTHER" id="PTHR33375">
    <property type="entry name" value="CHROMOSOME-PARTITIONING PROTEIN PARB-RELATED"/>
    <property type="match status" value="1"/>
</dbReference>
<dbReference type="NCBIfam" id="TIGR00180">
    <property type="entry name" value="parB_part"/>
    <property type="match status" value="1"/>
</dbReference>
<dbReference type="PANTHER" id="PTHR33375:SF1">
    <property type="entry name" value="CHROMOSOME-PARTITIONING PROTEIN PARB-RELATED"/>
    <property type="match status" value="1"/>
</dbReference>
<evidence type="ECO:0000259" key="3">
    <source>
        <dbReference type="SMART" id="SM00470"/>
    </source>
</evidence>
<reference evidence="4 5" key="1">
    <citation type="journal article" date="2019" name="ISME J.">
        <title>Insights into ecological role of a new deltaproteobacterial order Candidatus Acidulodesulfobacterales by metagenomics and metatranscriptomics.</title>
        <authorList>
            <person name="Tan S."/>
            <person name="Liu J."/>
            <person name="Fang Y."/>
            <person name="Hedlund B.P."/>
            <person name="Lian Z.H."/>
            <person name="Huang L.Y."/>
            <person name="Li J.T."/>
            <person name="Huang L.N."/>
            <person name="Li W.J."/>
            <person name="Jiang H.C."/>
            <person name="Dong H.L."/>
            <person name="Shu W.S."/>
        </authorList>
    </citation>
    <scope>NUCLEOTIDE SEQUENCE [LARGE SCALE GENOMIC DNA]</scope>
    <source>
        <strain evidence="4">AP2</strain>
    </source>
</reference>
<dbReference type="AlphaFoldDB" id="A0A519BHC9"/>
<dbReference type="InterPro" id="IPR003115">
    <property type="entry name" value="ParB_N"/>
</dbReference>
<dbReference type="GO" id="GO:0003677">
    <property type="term" value="F:DNA binding"/>
    <property type="evidence" value="ECO:0007669"/>
    <property type="project" value="InterPro"/>
</dbReference>